<dbReference type="GeneID" id="22914121"/>
<evidence type="ECO:0000256" key="2">
    <source>
        <dbReference type="SAM" id="SignalP"/>
    </source>
</evidence>
<keyword evidence="4" id="KW-1185">Reference proteome</keyword>
<protein>
    <recommendedName>
        <fullName evidence="5">Transmembrane protein</fullName>
    </recommendedName>
</protein>
<dbReference type="VEuPathDB" id="CryptoDB:GNI_115770"/>
<sequence length="156" mass="17188">MKLAVGFFLLSLAPVFGGELSDVLNKLKQARQDEQIEHPYRTVVKDVVDGLKLKLESGASNKGLRGVQQLLHQEDHAARKAEKRSKKLGATMDAIEDDLWVEEAIEEGGDAAQSDVDSDVSSESKSGGFNASKSAGAWDEDWVDWEGEWVNELKFL</sequence>
<reference evidence="3" key="1">
    <citation type="submission" date="2013-12" db="EMBL/GenBank/DDBJ databases">
        <authorList>
            <person name="Omoto C.K."/>
            <person name="Sibley D."/>
            <person name="Venepally P."/>
            <person name="Hadjithomas M."/>
            <person name="Karamycheva S."/>
            <person name="Brunk B."/>
            <person name="Roos D."/>
            <person name="Caler E."/>
            <person name="Lorenzi H."/>
        </authorList>
    </citation>
    <scope>NUCLEOTIDE SEQUENCE</scope>
</reference>
<dbReference type="RefSeq" id="XP_011131700.1">
    <property type="nucleotide sequence ID" value="XM_011133398.1"/>
</dbReference>
<evidence type="ECO:0008006" key="5">
    <source>
        <dbReference type="Google" id="ProtNLM"/>
    </source>
</evidence>
<keyword evidence="2" id="KW-0732">Signal</keyword>
<evidence type="ECO:0000256" key="1">
    <source>
        <dbReference type="SAM" id="MobiDB-lite"/>
    </source>
</evidence>
<feature type="region of interest" description="Disordered" evidence="1">
    <location>
        <begin position="106"/>
        <end position="134"/>
    </location>
</feature>
<evidence type="ECO:0000313" key="3">
    <source>
        <dbReference type="EMBL" id="EZG55249.1"/>
    </source>
</evidence>
<proteinExistence type="predicted"/>
<feature type="signal peptide" evidence="2">
    <location>
        <begin position="1"/>
        <end position="17"/>
    </location>
</feature>
<organism evidence="3 4">
    <name type="scientific">Gregarina niphandrodes</name>
    <name type="common">Septate eugregarine</name>
    <dbReference type="NCBI Taxonomy" id="110365"/>
    <lineage>
        <taxon>Eukaryota</taxon>
        <taxon>Sar</taxon>
        <taxon>Alveolata</taxon>
        <taxon>Apicomplexa</taxon>
        <taxon>Conoidasida</taxon>
        <taxon>Gregarinasina</taxon>
        <taxon>Eugregarinorida</taxon>
        <taxon>Gregarinidae</taxon>
        <taxon>Gregarina</taxon>
    </lineage>
</organism>
<feature type="compositionally biased region" description="Low complexity" evidence="1">
    <location>
        <begin position="110"/>
        <end position="128"/>
    </location>
</feature>
<dbReference type="EMBL" id="AFNH02000860">
    <property type="protein sequence ID" value="EZG55249.1"/>
    <property type="molecule type" value="Genomic_DNA"/>
</dbReference>
<feature type="chain" id="PRO_5001516373" description="Transmembrane protein" evidence="2">
    <location>
        <begin position="18"/>
        <end position="156"/>
    </location>
</feature>
<comment type="caution">
    <text evidence="3">The sequence shown here is derived from an EMBL/GenBank/DDBJ whole genome shotgun (WGS) entry which is preliminary data.</text>
</comment>
<evidence type="ECO:0000313" key="4">
    <source>
        <dbReference type="Proteomes" id="UP000019763"/>
    </source>
</evidence>
<dbReference type="Proteomes" id="UP000019763">
    <property type="component" value="Unassembled WGS sequence"/>
</dbReference>
<dbReference type="AlphaFoldDB" id="A0A023B3E4"/>
<accession>A0A023B3E4</accession>
<gene>
    <name evidence="3" type="ORF">GNI_115770</name>
</gene>
<name>A0A023B3E4_GRENI</name>